<feature type="compositionally biased region" description="Acidic residues" evidence="1">
    <location>
        <begin position="236"/>
        <end position="252"/>
    </location>
</feature>
<proteinExistence type="predicted"/>
<feature type="region of interest" description="Disordered" evidence="1">
    <location>
        <begin position="219"/>
        <end position="260"/>
    </location>
</feature>
<accession>A0A8J3WLE1</accession>
<organism evidence="2 3">
    <name type="scientific">Planobispora siamensis</name>
    <dbReference type="NCBI Taxonomy" id="936338"/>
    <lineage>
        <taxon>Bacteria</taxon>
        <taxon>Bacillati</taxon>
        <taxon>Actinomycetota</taxon>
        <taxon>Actinomycetes</taxon>
        <taxon>Streptosporangiales</taxon>
        <taxon>Streptosporangiaceae</taxon>
        <taxon>Planobispora</taxon>
    </lineage>
</organism>
<keyword evidence="3" id="KW-1185">Reference proteome</keyword>
<comment type="caution">
    <text evidence="2">The sequence shown here is derived from an EMBL/GenBank/DDBJ whole genome shotgun (WGS) entry which is preliminary data.</text>
</comment>
<evidence type="ECO:0000256" key="1">
    <source>
        <dbReference type="SAM" id="MobiDB-lite"/>
    </source>
</evidence>
<gene>
    <name evidence="2" type="ORF">Psi01_43680</name>
</gene>
<evidence type="ECO:0000313" key="3">
    <source>
        <dbReference type="Proteomes" id="UP000619788"/>
    </source>
</evidence>
<name>A0A8J3WLE1_9ACTN</name>
<sequence length="260" mass="28175">MSIPFHSYAVKSADGSFSFTVLDVKCDVTPDLEATRDYADEDQDDADCQVAGGVEFTGQISLAGPPASGKWQVGWIQTIYPCRQAVTYRSPDGSRLGKMVSDVTQSMRDGDPAHSVPGGHCIWYDMTQSSEPIEPSSSPVDVGMDDQPNVPFHDVYNGKAVPWIKGWKAVAVEGTKSFCTWLVAEATDDHEIVYLYHVIWECDYTTSLKDGQLVSPSGGTRIVSHGPGIGSKTPDLSDDSIDEDSFPYEPDADLLSAKPA</sequence>
<evidence type="ECO:0000313" key="2">
    <source>
        <dbReference type="EMBL" id="GIH93738.1"/>
    </source>
</evidence>
<protein>
    <submittedName>
        <fullName evidence="2">Uncharacterized protein</fullName>
    </submittedName>
</protein>
<reference evidence="2 3" key="1">
    <citation type="submission" date="2021-01" db="EMBL/GenBank/DDBJ databases">
        <title>Whole genome shotgun sequence of Planobispora siamensis NBRC 107568.</title>
        <authorList>
            <person name="Komaki H."/>
            <person name="Tamura T."/>
        </authorList>
    </citation>
    <scope>NUCLEOTIDE SEQUENCE [LARGE SCALE GENOMIC DNA]</scope>
    <source>
        <strain evidence="2 3">NBRC 107568</strain>
    </source>
</reference>
<dbReference type="EMBL" id="BOOJ01000035">
    <property type="protein sequence ID" value="GIH93738.1"/>
    <property type="molecule type" value="Genomic_DNA"/>
</dbReference>
<dbReference type="AlphaFoldDB" id="A0A8J3WLE1"/>
<dbReference type="Proteomes" id="UP000619788">
    <property type="component" value="Unassembled WGS sequence"/>
</dbReference>
<dbReference type="RefSeq" id="WP_204065905.1">
    <property type="nucleotide sequence ID" value="NZ_BOOJ01000035.1"/>
</dbReference>